<dbReference type="Proteomes" id="UP000887565">
    <property type="component" value="Unplaced"/>
</dbReference>
<evidence type="ECO:0000313" key="2">
    <source>
        <dbReference type="WBParaSite" id="nRc.2.0.1.t40912-RA"/>
    </source>
</evidence>
<keyword evidence="1" id="KW-1185">Reference proteome</keyword>
<name>A0A915KPV0_ROMCU</name>
<protein>
    <submittedName>
        <fullName evidence="2">Uncharacterized protein</fullName>
    </submittedName>
</protein>
<accession>A0A915KPV0</accession>
<dbReference type="AlphaFoldDB" id="A0A915KPV0"/>
<dbReference type="WBParaSite" id="nRc.2.0.1.t40912-RA">
    <property type="protein sequence ID" value="nRc.2.0.1.t40912-RA"/>
    <property type="gene ID" value="nRc.2.0.1.g40912"/>
</dbReference>
<sequence length="96" mass="11030">FNQKVPFEAVEEKRWVYQRIVAGTEILSDFAPKNIIYCKIFSKISKKTSVCACSRDQKIEHVLIWRARASAYAQASSHENMNPFILFGALGSWSWS</sequence>
<evidence type="ECO:0000313" key="1">
    <source>
        <dbReference type="Proteomes" id="UP000887565"/>
    </source>
</evidence>
<reference evidence="2" key="1">
    <citation type="submission" date="2022-11" db="UniProtKB">
        <authorList>
            <consortium name="WormBaseParasite"/>
        </authorList>
    </citation>
    <scope>IDENTIFICATION</scope>
</reference>
<organism evidence="1 2">
    <name type="scientific">Romanomermis culicivorax</name>
    <name type="common">Nematode worm</name>
    <dbReference type="NCBI Taxonomy" id="13658"/>
    <lineage>
        <taxon>Eukaryota</taxon>
        <taxon>Metazoa</taxon>
        <taxon>Ecdysozoa</taxon>
        <taxon>Nematoda</taxon>
        <taxon>Enoplea</taxon>
        <taxon>Dorylaimia</taxon>
        <taxon>Mermithida</taxon>
        <taxon>Mermithoidea</taxon>
        <taxon>Mermithidae</taxon>
        <taxon>Romanomermis</taxon>
    </lineage>
</organism>
<proteinExistence type="predicted"/>